<keyword evidence="5 10" id="KW-0547">Nucleotide-binding</keyword>
<proteinExistence type="inferred from homology"/>
<evidence type="ECO:0000256" key="2">
    <source>
        <dbReference type="ARBA" id="ARBA00005594"/>
    </source>
</evidence>
<dbReference type="InterPro" id="IPR014729">
    <property type="entry name" value="Rossmann-like_a/b/a_fold"/>
</dbReference>
<dbReference type="InterPro" id="IPR015413">
    <property type="entry name" value="Methionyl/Leucyl_tRNA_Synth"/>
</dbReference>
<dbReference type="EC" id="6.1.1.10" evidence="3"/>
<dbReference type="InterPro" id="IPR009080">
    <property type="entry name" value="tRNAsynth_Ia_anticodon-bd"/>
</dbReference>
<dbReference type="GO" id="GO:0005737">
    <property type="term" value="C:cytoplasm"/>
    <property type="evidence" value="ECO:0007669"/>
    <property type="project" value="UniProtKB-SubCell"/>
</dbReference>
<evidence type="ECO:0000313" key="14">
    <source>
        <dbReference type="Proteomes" id="UP000054538"/>
    </source>
</evidence>
<evidence type="ECO:0000256" key="3">
    <source>
        <dbReference type="ARBA" id="ARBA00012838"/>
    </source>
</evidence>
<name>A0A0D0DVF2_9AGAM</name>
<sequence>MFSCRGPRRRGHIPCLAFARPAAVSFPAPLRRYNATSSTDKPFYVTTPIFYPNARPHIGHLHSLVTADIIARFQRISNPSRPVVFLTGTDEHGLKMQQAAQTKGVSPLEWCDIISAEFRKLGERANVSSTMFMRTTQPRHRETVEHVWRTLMAQGLLYKDTYEGYYSTTDECFYPPSRVSPHPTLPDTKISIETGSIVEWSSEVNYKFRLSTFRDALLMHYSIASELNANAEDGLVSRGVHPGVYQNAVIQDLKMESLEDLSVSRPRDRIGWGIPVPGDPSQTVYVWFDALLVYLSGVGYPLAGTTAWPPDVQVVGKDIVRFHAIYLPAILQALNLPMPKTLLSHAHWTAGQKKMSKSLGNVADPIEAMDDFGVDPVRFYLARVGGRWRDDVDWSEEQLRKHADEIRNLFGNYFLRVTSKAIRQRAGTAISISSEKPSFQSLLAQQFSGLNLSTTSSTSTLDLEGCKPSTNEEIVALLDNLGGLVSGHMKNLEVADALHAIMMILRHANALLTILAPWSDAHRPNVALSCYLTALETLRITGILLQPFVPHTSEKLLNGLGAPVEERSIDYARVGRGNVGGDSVMDISGVKLFEMSRK</sequence>
<evidence type="ECO:0000259" key="11">
    <source>
        <dbReference type="Pfam" id="PF09334"/>
    </source>
</evidence>
<dbReference type="PANTHER" id="PTHR43326:SF1">
    <property type="entry name" value="METHIONINE--TRNA LIGASE, MITOCHONDRIAL"/>
    <property type="match status" value="1"/>
</dbReference>
<dbReference type="SUPFAM" id="SSF47323">
    <property type="entry name" value="Anticodon-binding domain of a subclass of class I aminoacyl-tRNA synthetases"/>
    <property type="match status" value="1"/>
</dbReference>
<accession>A0A0D0DVF2</accession>
<dbReference type="FunCoup" id="A0A0D0DVF2">
    <property type="interactions" value="244"/>
</dbReference>
<dbReference type="InterPro" id="IPR023457">
    <property type="entry name" value="Met-tRNA_synth_2"/>
</dbReference>
<dbReference type="NCBIfam" id="TIGR00398">
    <property type="entry name" value="metG"/>
    <property type="match status" value="1"/>
</dbReference>
<reference evidence="14" key="2">
    <citation type="submission" date="2015-01" db="EMBL/GenBank/DDBJ databases">
        <title>Evolutionary Origins and Diversification of the Mycorrhizal Mutualists.</title>
        <authorList>
            <consortium name="DOE Joint Genome Institute"/>
            <consortium name="Mycorrhizal Genomics Consortium"/>
            <person name="Kohler A."/>
            <person name="Kuo A."/>
            <person name="Nagy L.G."/>
            <person name="Floudas D."/>
            <person name="Copeland A."/>
            <person name="Barry K.W."/>
            <person name="Cichocki N."/>
            <person name="Veneault-Fourrey C."/>
            <person name="LaButti K."/>
            <person name="Lindquist E.A."/>
            <person name="Lipzen A."/>
            <person name="Lundell T."/>
            <person name="Morin E."/>
            <person name="Murat C."/>
            <person name="Riley R."/>
            <person name="Ohm R."/>
            <person name="Sun H."/>
            <person name="Tunlid A."/>
            <person name="Henrissat B."/>
            <person name="Grigoriev I.V."/>
            <person name="Hibbett D.S."/>
            <person name="Martin F."/>
        </authorList>
    </citation>
    <scope>NUCLEOTIDE SEQUENCE [LARGE SCALE GENOMIC DNA]</scope>
    <source>
        <strain evidence="14">Ve08.2h10</strain>
    </source>
</reference>
<dbReference type="InterPro" id="IPR014758">
    <property type="entry name" value="Met-tRNA_synth"/>
</dbReference>
<evidence type="ECO:0000313" key="13">
    <source>
        <dbReference type="EMBL" id="KIK98773.1"/>
    </source>
</evidence>
<organism evidence="13 14">
    <name type="scientific">Paxillus rubicundulus Ve08.2h10</name>
    <dbReference type="NCBI Taxonomy" id="930991"/>
    <lineage>
        <taxon>Eukaryota</taxon>
        <taxon>Fungi</taxon>
        <taxon>Dikarya</taxon>
        <taxon>Basidiomycota</taxon>
        <taxon>Agaricomycotina</taxon>
        <taxon>Agaricomycetes</taxon>
        <taxon>Agaricomycetidae</taxon>
        <taxon>Boletales</taxon>
        <taxon>Paxilineae</taxon>
        <taxon>Paxillaceae</taxon>
        <taxon>Paxillus</taxon>
    </lineage>
</organism>
<evidence type="ECO:0000259" key="12">
    <source>
        <dbReference type="Pfam" id="PF19303"/>
    </source>
</evidence>
<dbReference type="PROSITE" id="PS00178">
    <property type="entry name" value="AA_TRNA_LIGASE_I"/>
    <property type="match status" value="1"/>
</dbReference>
<comment type="subcellular location">
    <subcellularLocation>
        <location evidence="1">Cytoplasm</location>
    </subcellularLocation>
</comment>
<dbReference type="InParanoid" id="A0A0D0DVF2"/>
<evidence type="ECO:0000256" key="5">
    <source>
        <dbReference type="ARBA" id="ARBA00022741"/>
    </source>
</evidence>
<evidence type="ECO:0000256" key="7">
    <source>
        <dbReference type="ARBA" id="ARBA00022917"/>
    </source>
</evidence>
<dbReference type="AlphaFoldDB" id="A0A0D0DVF2"/>
<dbReference type="InterPro" id="IPR033911">
    <property type="entry name" value="MetRS_core"/>
</dbReference>
<evidence type="ECO:0000256" key="9">
    <source>
        <dbReference type="ARBA" id="ARBA00030904"/>
    </source>
</evidence>
<evidence type="ECO:0000256" key="4">
    <source>
        <dbReference type="ARBA" id="ARBA00022598"/>
    </source>
</evidence>
<dbReference type="Pfam" id="PF19303">
    <property type="entry name" value="Anticodon_3"/>
    <property type="match status" value="1"/>
</dbReference>
<dbReference type="Proteomes" id="UP000054538">
    <property type="component" value="Unassembled WGS sequence"/>
</dbReference>
<evidence type="ECO:0000256" key="10">
    <source>
        <dbReference type="RuleBase" id="RU363039"/>
    </source>
</evidence>
<dbReference type="OrthoDB" id="24670at2759"/>
<dbReference type="GO" id="GO:0005524">
    <property type="term" value="F:ATP binding"/>
    <property type="evidence" value="ECO:0007669"/>
    <property type="project" value="UniProtKB-KW"/>
</dbReference>
<dbReference type="Gene3D" id="2.170.220.10">
    <property type="match status" value="1"/>
</dbReference>
<dbReference type="STRING" id="930991.A0A0D0DVF2"/>
<keyword evidence="6 10" id="KW-0067">ATP-binding</keyword>
<dbReference type="InterPro" id="IPR041872">
    <property type="entry name" value="Anticodon_Met"/>
</dbReference>
<reference evidence="13 14" key="1">
    <citation type="submission" date="2014-04" db="EMBL/GenBank/DDBJ databases">
        <authorList>
            <consortium name="DOE Joint Genome Institute"/>
            <person name="Kuo A."/>
            <person name="Kohler A."/>
            <person name="Jargeat P."/>
            <person name="Nagy L.G."/>
            <person name="Floudas D."/>
            <person name="Copeland A."/>
            <person name="Barry K.W."/>
            <person name="Cichocki N."/>
            <person name="Veneault-Fourrey C."/>
            <person name="LaButti K."/>
            <person name="Lindquist E.A."/>
            <person name="Lipzen A."/>
            <person name="Lundell T."/>
            <person name="Morin E."/>
            <person name="Murat C."/>
            <person name="Sun H."/>
            <person name="Tunlid A."/>
            <person name="Henrissat B."/>
            <person name="Grigoriev I.V."/>
            <person name="Hibbett D.S."/>
            <person name="Martin F."/>
            <person name="Nordberg H.P."/>
            <person name="Cantor M.N."/>
            <person name="Hua S.X."/>
        </authorList>
    </citation>
    <scope>NUCLEOTIDE SEQUENCE [LARGE SCALE GENOMIC DNA]</scope>
    <source>
        <strain evidence="13 14">Ve08.2h10</strain>
    </source>
</reference>
<dbReference type="Gene3D" id="1.10.730.10">
    <property type="entry name" value="Isoleucyl-tRNA Synthetase, Domain 1"/>
    <property type="match status" value="1"/>
</dbReference>
<dbReference type="HOGENOM" id="CLU_009710_9_0_1"/>
<comment type="similarity">
    <text evidence="2 10">Belongs to the class-I aminoacyl-tRNA synthetase family.</text>
</comment>
<dbReference type="CDD" id="cd00814">
    <property type="entry name" value="MetRS_core"/>
    <property type="match status" value="1"/>
</dbReference>
<keyword evidence="14" id="KW-1185">Reference proteome</keyword>
<protein>
    <recommendedName>
        <fullName evidence="3">methionine--tRNA ligase</fullName>
        <ecNumber evidence="3">6.1.1.10</ecNumber>
    </recommendedName>
    <alternativeName>
        <fullName evidence="9">Methionyl-tRNA synthetase</fullName>
    </alternativeName>
</protein>
<dbReference type="GO" id="GO:0006431">
    <property type="term" value="P:methionyl-tRNA aminoacylation"/>
    <property type="evidence" value="ECO:0007669"/>
    <property type="project" value="InterPro"/>
</dbReference>
<evidence type="ECO:0000256" key="8">
    <source>
        <dbReference type="ARBA" id="ARBA00023146"/>
    </source>
</evidence>
<dbReference type="EMBL" id="KN824881">
    <property type="protein sequence ID" value="KIK98773.1"/>
    <property type="molecule type" value="Genomic_DNA"/>
</dbReference>
<gene>
    <name evidence="13" type="ORF">PAXRUDRAFT_30944</name>
</gene>
<dbReference type="PRINTS" id="PR01041">
    <property type="entry name" value="TRNASYNTHMET"/>
</dbReference>
<feature type="domain" description="Methionyl-tRNA synthetase anticodon-binding" evidence="12">
    <location>
        <begin position="475"/>
        <end position="562"/>
    </location>
</feature>
<keyword evidence="8 10" id="KW-0030">Aminoacyl-tRNA synthetase</keyword>
<keyword evidence="4 10" id="KW-0436">Ligase</keyword>
<dbReference type="PANTHER" id="PTHR43326">
    <property type="entry name" value="METHIONYL-TRNA SYNTHETASE"/>
    <property type="match status" value="1"/>
</dbReference>
<keyword evidence="7 10" id="KW-0648">Protein biosynthesis</keyword>
<dbReference type="GO" id="GO:0004825">
    <property type="term" value="F:methionine-tRNA ligase activity"/>
    <property type="evidence" value="ECO:0007669"/>
    <property type="project" value="UniProtKB-EC"/>
</dbReference>
<feature type="domain" description="Methionyl/Leucyl tRNA synthetase" evidence="11">
    <location>
        <begin position="43"/>
        <end position="417"/>
    </location>
</feature>
<dbReference type="Gene3D" id="3.40.50.620">
    <property type="entry name" value="HUPs"/>
    <property type="match status" value="1"/>
</dbReference>
<evidence type="ECO:0000256" key="6">
    <source>
        <dbReference type="ARBA" id="ARBA00022840"/>
    </source>
</evidence>
<dbReference type="Pfam" id="PF09334">
    <property type="entry name" value="tRNA-synt_1g"/>
    <property type="match status" value="1"/>
</dbReference>
<evidence type="ECO:0000256" key="1">
    <source>
        <dbReference type="ARBA" id="ARBA00004496"/>
    </source>
</evidence>
<dbReference type="InterPro" id="IPR001412">
    <property type="entry name" value="aa-tRNA-synth_I_CS"/>
</dbReference>
<dbReference type="SUPFAM" id="SSF52374">
    <property type="entry name" value="Nucleotidylyl transferase"/>
    <property type="match status" value="1"/>
</dbReference>